<protein>
    <submittedName>
        <fullName evidence="2">Uncharacterized protein</fullName>
    </submittedName>
</protein>
<gene>
    <name evidence="2" type="ORF">Poly30_02260</name>
</gene>
<keyword evidence="3" id="KW-1185">Reference proteome</keyword>
<feature type="signal peptide" evidence="1">
    <location>
        <begin position="1"/>
        <end position="17"/>
    </location>
</feature>
<dbReference type="EMBL" id="CP036434">
    <property type="protein sequence ID" value="QDV04733.1"/>
    <property type="molecule type" value="Genomic_DNA"/>
</dbReference>
<sequence length="547" mass="57679" precursor="true">MIISLALLAFCAPFPQADVRIALSVGDPIPGGGYIAYLGNWSSNERGQLLVNVASANQVWRVILDDTLLLSRANEIAPGVDFVYSGRLALNDDGHWAAQVITSIGEALVVDGEIIAVEGQPLSAVDLPGIPAGTIYAPDGYGYQYESFGWSGSTLHVSLDTVAPGEFAQPNRRLFFELDDSTGSIALDRATAPGELITQENDAFHRNLWSHVAPDGTLSELTQVEDASGAGTSLIAVDGQPVLRTGDPSPVAGSGLNFHPSFATAAFGDDGQWAANLVHVHNPGHNFVRHLYRNGQPILSAGDPAPDGSQFPISNRDFNPQMASNGALLYQAVYSDPNEPGNSVSLVMLDDEVALSTKRDRLPDGRRFSGVNLVHKQHNFTDNGTLFTVQLSANDTNVRSIAFVEIAPGSVSECTAVPNSTGTVGKLTATGSAYLGRGGFTLRAFELPPQAFGHFIVSRNPGFIPMAGGGHGNLCLTGSIGRMIPANPSSGASGEISASFDLSQLPQPTGAVGATVGETWFFQLWHRDAGPAAPTSNFTQAYEILVK</sequence>
<evidence type="ECO:0000256" key="1">
    <source>
        <dbReference type="SAM" id="SignalP"/>
    </source>
</evidence>
<evidence type="ECO:0000313" key="3">
    <source>
        <dbReference type="Proteomes" id="UP000320390"/>
    </source>
</evidence>
<name>A0A518EKV8_9BACT</name>
<accession>A0A518EKV8</accession>
<dbReference type="RefSeq" id="WP_145194181.1">
    <property type="nucleotide sequence ID" value="NZ_CP036434.1"/>
</dbReference>
<dbReference type="Proteomes" id="UP000320390">
    <property type="component" value="Chromosome"/>
</dbReference>
<feature type="chain" id="PRO_5022058028" evidence="1">
    <location>
        <begin position="18"/>
        <end position="547"/>
    </location>
</feature>
<evidence type="ECO:0000313" key="2">
    <source>
        <dbReference type="EMBL" id="QDV04733.1"/>
    </source>
</evidence>
<organism evidence="2 3">
    <name type="scientific">Saltatorellus ferox</name>
    <dbReference type="NCBI Taxonomy" id="2528018"/>
    <lineage>
        <taxon>Bacteria</taxon>
        <taxon>Pseudomonadati</taxon>
        <taxon>Planctomycetota</taxon>
        <taxon>Planctomycetia</taxon>
        <taxon>Planctomycetia incertae sedis</taxon>
        <taxon>Saltatorellus</taxon>
    </lineage>
</organism>
<dbReference type="OrthoDB" id="230958at2"/>
<proteinExistence type="predicted"/>
<keyword evidence="1" id="KW-0732">Signal</keyword>
<reference evidence="2 3" key="1">
    <citation type="submission" date="2019-02" db="EMBL/GenBank/DDBJ databases">
        <title>Deep-cultivation of Planctomycetes and their phenomic and genomic characterization uncovers novel biology.</title>
        <authorList>
            <person name="Wiegand S."/>
            <person name="Jogler M."/>
            <person name="Boedeker C."/>
            <person name="Pinto D."/>
            <person name="Vollmers J."/>
            <person name="Rivas-Marin E."/>
            <person name="Kohn T."/>
            <person name="Peeters S.H."/>
            <person name="Heuer A."/>
            <person name="Rast P."/>
            <person name="Oberbeckmann S."/>
            <person name="Bunk B."/>
            <person name="Jeske O."/>
            <person name="Meyerdierks A."/>
            <person name="Storesund J.E."/>
            <person name="Kallscheuer N."/>
            <person name="Luecker S."/>
            <person name="Lage O.M."/>
            <person name="Pohl T."/>
            <person name="Merkel B.J."/>
            <person name="Hornburger P."/>
            <person name="Mueller R.-W."/>
            <person name="Bruemmer F."/>
            <person name="Labrenz M."/>
            <person name="Spormann A.M."/>
            <person name="Op den Camp H."/>
            <person name="Overmann J."/>
            <person name="Amann R."/>
            <person name="Jetten M.S.M."/>
            <person name="Mascher T."/>
            <person name="Medema M.H."/>
            <person name="Devos D.P."/>
            <person name="Kaster A.-K."/>
            <person name="Ovreas L."/>
            <person name="Rohde M."/>
            <person name="Galperin M.Y."/>
            <person name="Jogler C."/>
        </authorList>
    </citation>
    <scope>NUCLEOTIDE SEQUENCE [LARGE SCALE GENOMIC DNA]</scope>
    <source>
        <strain evidence="2 3">Poly30</strain>
    </source>
</reference>
<dbReference type="AlphaFoldDB" id="A0A518EKV8"/>